<sequence length="296" mass="33426">MKKRTDLPPLNWLKTFEAAARLLNFSAAGRELYLTQSAVSQQIRLLEHHLGEALFIREHRTVYLTNSGLAYLPVVQSAISNLQRNTSEIFSPLGKGRLVIEVNIAFSMMWLSPRLSRFCEQYPGLKLQLVHANWDNEFNRSPADISIMHGNGEWSGMQLHPLFTPELKPYCAPRLASQLSDPGDLLSLPLLEIVGNRQGWQEWFQQASVETANADILYHKTDNLAAGMSMGEAGLGVFLGYPDFFTDQLNSRKLLSPFDICLETEDNYYLAYPKGRPLSKSAAVFNEWLLSELGYV</sequence>
<dbReference type="PROSITE" id="PS50931">
    <property type="entry name" value="HTH_LYSR"/>
    <property type="match status" value="1"/>
</dbReference>
<dbReference type="SUPFAM" id="SSF46785">
    <property type="entry name" value="Winged helix' DNA-binding domain"/>
    <property type="match status" value="1"/>
</dbReference>
<dbReference type="PANTHER" id="PTHR30537">
    <property type="entry name" value="HTH-TYPE TRANSCRIPTIONAL REGULATOR"/>
    <property type="match status" value="1"/>
</dbReference>
<dbReference type="InterPro" id="IPR058163">
    <property type="entry name" value="LysR-type_TF_proteobact-type"/>
</dbReference>
<dbReference type="Pfam" id="PF03466">
    <property type="entry name" value="LysR_substrate"/>
    <property type="match status" value="1"/>
</dbReference>
<evidence type="ECO:0000256" key="3">
    <source>
        <dbReference type="ARBA" id="ARBA00023125"/>
    </source>
</evidence>
<evidence type="ECO:0000256" key="4">
    <source>
        <dbReference type="ARBA" id="ARBA00023163"/>
    </source>
</evidence>
<evidence type="ECO:0000313" key="7">
    <source>
        <dbReference type="Proteomes" id="UP000185999"/>
    </source>
</evidence>
<dbReference type="InterPro" id="IPR005119">
    <property type="entry name" value="LysR_subst-bd"/>
</dbReference>
<dbReference type="GO" id="GO:0006351">
    <property type="term" value="P:DNA-templated transcription"/>
    <property type="evidence" value="ECO:0007669"/>
    <property type="project" value="TreeGrafter"/>
</dbReference>
<dbReference type="STRING" id="619304.SAMN05421760_10378"/>
<dbReference type="Gene3D" id="1.10.10.10">
    <property type="entry name" value="Winged helix-like DNA-binding domain superfamily/Winged helix DNA-binding domain"/>
    <property type="match status" value="1"/>
</dbReference>
<dbReference type="SUPFAM" id="SSF53850">
    <property type="entry name" value="Periplasmic binding protein-like II"/>
    <property type="match status" value="1"/>
</dbReference>
<keyword evidence="7" id="KW-1185">Reference proteome</keyword>
<dbReference type="GO" id="GO:0043565">
    <property type="term" value="F:sequence-specific DNA binding"/>
    <property type="evidence" value="ECO:0007669"/>
    <property type="project" value="TreeGrafter"/>
</dbReference>
<dbReference type="GO" id="GO:0003700">
    <property type="term" value="F:DNA-binding transcription factor activity"/>
    <property type="evidence" value="ECO:0007669"/>
    <property type="project" value="InterPro"/>
</dbReference>
<dbReference type="Pfam" id="PF00126">
    <property type="entry name" value="HTH_1"/>
    <property type="match status" value="1"/>
</dbReference>
<protein>
    <submittedName>
        <fullName evidence="6">LysR family transcriptional regulator, glycine cleavage system transcriptional activator</fullName>
    </submittedName>
</protein>
<keyword evidence="3" id="KW-0238">DNA-binding</keyword>
<dbReference type="OrthoDB" id="6787458at2"/>
<dbReference type="Proteomes" id="UP000185999">
    <property type="component" value="Unassembled WGS sequence"/>
</dbReference>
<accession>A0A1N7KYL9</accession>
<evidence type="ECO:0000259" key="5">
    <source>
        <dbReference type="PROSITE" id="PS50931"/>
    </source>
</evidence>
<dbReference type="AlphaFoldDB" id="A0A1N7KYL9"/>
<keyword evidence="2" id="KW-0805">Transcription regulation</keyword>
<proteinExistence type="inferred from homology"/>
<evidence type="ECO:0000256" key="1">
    <source>
        <dbReference type="ARBA" id="ARBA00009437"/>
    </source>
</evidence>
<dbReference type="RefSeq" id="WP_054341747.1">
    <property type="nucleotide sequence ID" value="NZ_FTOE01000003.1"/>
</dbReference>
<dbReference type="InterPro" id="IPR000847">
    <property type="entry name" value="LysR_HTH_N"/>
</dbReference>
<evidence type="ECO:0000256" key="2">
    <source>
        <dbReference type="ARBA" id="ARBA00023015"/>
    </source>
</evidence>
<keyword evidence="4" id="KW-0804">Transcription</keyword>
<dbReference type="InterPro" id="IPR036388">
    <property type="entry name" value="WH-like_DNA-bd_sf"/>
</dbReference>
<dbReference type="Gene3D" id="3.40.190.10">
    <property type="entry name" value="Periplasmic binding protein-like II"/>
    <property type="match status" value="2"/>
</dbReference>
<comment type="similarity">
    <text evidence="1">Belongs to the LysR transcriptional regulatory family.</text>
</comment>
<reference evidence="7" key="1">
    <citation type="submission" date="2017-01" db="EMBL/GenBank/DDBJ databases">
        <authorList>
            <person name="Varghese N."/>
            <person name="Submissions S."/>
        </authorList>
    </citation>
    <scope>NUCLEOTIDE SEQUENCE [LARGE SCALE GENOMIC DNA]</scope>
    <source>
        <strain evidence="7">DSM 22306</strain>
    </source>
</reference>
<name>A0A1N7KYL9_9GAMM</name>
<gene>
    <name evidence="6" type="ORF">SAMN05421760_10378</name>
</gene>
<organism evidence="6 7">
    <name type="scientific">Neptunomonas antarctica</name>
    <dbReference type="NCBI Taxonomy" id="619304"/>
    <lineage>
        <taxon>Bacteria</taxon>
        <taxon>Pseudomonadati</taxon>
        <taxon>Pseudomonadota</taxon>
        <taxon>Gammaproteobacteria</taxon>
        <taxon>Oceanospirillales</taxon>
        <taxon>Oceanospirillaceae</taxon>
        <taxon>Neptunomonas</taxon>
    </lineage>
</organism>
<dbReference type="InterPro" id="IPR036390">
    <property type="entry name" value="WH_DNA-bd_sf"/>
</dbReference>
<feature type="domain" description="HTH lysR-type" evidence="5">
    <location>
        <begin position="8"/>
        <end position="65"/>
    </location>
</feature>
<dbReference type="PANTHER" id="PTHR30537:SF74">
    <property type="entry name" value="HTH-TYPE TRANSCRIPTIONAL REGULATOR TRPI"/>
    <property type="match status" value="1"/>
</dbReference>
<dbReference type="PRINTS" id="PR00039">
    <property type="entry name" value="HTHLYSR"/>
</dbReference>
<evidence type="ECO:0000313" key="6">
    <source>
        <dbReference type="EMBL" id="SIS66685.1"/>
    </source>
</evidence>
<dbReference type="EMBL" id="FTOE01000003">
    <property type="protein sequence ID" value="SIS66685.1"/>
    <property type="molecule type" value="Genomic_DNA"/>
</dbReference>